<organism evidence="1">
    <name type="scientific">bioreactor metagenome</name>
    <dbReference type="NCBI Taxonomy" id="1076179"/>
    <lineage>
        <taxon>unclassified sequences</taxon>
        <taxon>metagenomes</taxon>
        <taxon>ecological metagenomes</taxon>
    </lineage>
</organism>
<evidence type="ECO:0008006" key="2">
    <source>
        <dbReference type="Google" id="ProtNLM"/>
    </source>
</evidence>
<accession>A0A645F9M7</accession>
<dbReference type="InterPro" id="IPR023606">
    <property type="entry name" value="CoA-Trfase_III_dom_1_sf"/>
</dbReference>
<name>A0A645F9M7_9ZZZZ</name>
<sequence length="63" mass="7032">MTRIAQPDVGWIPNVAPPIRMSATPLRDPTPAPRLGQHTDEVLARILNLSENRIRTLHQSQAI</sequence>
<evidence type="ECO:0000313" key="1">
    <source>
        <dbReference type="EMBL" id="MPN11078.1"/>
    </source>
</evidence>
<reference evidence="1" key="1">
    <citation type="submission" date="2019-08" db="EMBL/GenBank/DDBJ databases">
        <authorList>
            <person name="Kucharzyk K."/>
            <person name="Murdoch R.W."/>
            <person name="Higgins S."/>
            <person name="Loffler F."/>
        </authorList>
    </citation>
    <scope>NUCLEOTIDE SEQUENCE</scope>
</reference>
<comment type="caution">
    <text evidence="1">The sequence shown here is derived from an EMBL/GenBank/DDBJ whole genome shotgun (WGS) entry which is preliminary data.</text>
</comment>
<dbReference type="EMBL" id="VSSQ01057274">
    <property type="protein sequence ID" value="MPN11078.1"/>
    <property type="molecule type" value="Genomic_DNA"/>
</dbReference>
<dbReference type="SUPFAM" id="SSF89796">
    <property type="entry name" value="CoA-transferase family III (CaiB/BaiF)"/>
    <property type="match status" value="1"/>
</dbReference>
<gene>
    <name evidence="1" type="ORF">SDC9_158379</name>
</gene>
<protein>
    <recommendedName>
        <fullName evidence="2">Formyl-CoA transferase</fullName>
    </recommendedName>
</protein>
<dbReference type="AlphaFoldDB" id="A0A645F9M7"/>
<dbReference type="Gene3D" id="3.40.50.10540">
    <property type="entry name" value="Crotonobetainyl-coa:carnitine coa-transferase, domain 1"/>
    <property type="match status" value="1"/>
</dbReference>
<proteinExistence type="predicted"/>